<dbReference type="InterPro" id="IPR002698">
    <property type="entry name" value="FTHF_cligase"/>
</dbReference>
<reference evidence="2" key="1">
    <citation type="submission" date="2022-01" db="EMBL/GenBank/DDBJ databases">
        <authorList>
            <person name="King R."/>
        </authorList>
    </citation>
    <scope>NUCLEOTIDE SEQUENCE</scope>
</reference>
<dbReference type="Proteomes" id="UP001152798">
    <property type="component" value="Chromosome 3"/>
</dbReference>
<evidence type="ECO:0008006" key="4">
    <source>
        <dbReference type="Google" id="ProtNLM"/>
    </source>
</evidence>
<dbReference type="InterPro" id="IPR024185">
    <property type="entry name" value="FTHF_cligase-like_sf"/>
</dbReference>
<feature type="region of interest" description="Disordered" evidence="1">
    <location>
        <begin position="489"/>
        <end position="544"/>
    </location>
</feature>
<evidence type="ECO:0000313" key="3">
    <source>
        <dbReference type="Proteomes" id="UP001152798"/>
    </source>
</evidence>
<gene>
    <name evidence="2" type="ORF">NEZAVI_LOCUS5262</name>
</gene>
<dbReference type="PANTHER" id="PTHR13017">
    <property type="entry name" value="5-FORMYLTETRAHYDROFOLATE CYCLO-LIGASE-RELATED"/>
    <property type="match status" value="1"/>
</dbReference>
<dbReference type="Pfam" id="PF01812">
    <property type="entry name" value="5-FTHF_cyc-lig"/>
    <property type="match status" value="1"/>
</dbReference>
<dbReference type="Gene3D" id="3.40.50.10420">
    <property type="entry name" value="NagB/RpiA/CoA transferase-like"/>
    <property type="match status" value="1"/>
</dbReference>
<feature type="region of interest" description="Disordered" evidence="1">
    <location>
        <begin position="312"/>
        <end position="377"/>
    </location>
</feature>
<feature type="compositionally biased region" description="Low complexity" evidence="1">
    <location>
        <begin position="490"/>
        <end position="512"/>
    </location>
</feature>
<protein>
    <recommendedName>
        <fullName evidence="4">5-formyltetrahydrofolate cyclo-ligase</fullName>
    </recommendedName>
</protein>
<evidence type="ECO:0000256" key="1">
    <source>
        <dbReference type="SAM" id="MobiDB-lite"/>
    </source>
</evidence>
<dbReference type="InterPro" id="IPR037171">
    <property type="entry name" value="NagB/RpiA_transferase-like"/>
</dbReference>
<organism evidence="2 3">
    <name type="scientific">Nezara viridula</name>
    <name type="common">Southern green stink bug</name>
    <name type="synonym">Cimex viridulus</name>
    <dbReference type="NCBI Taxonomy" id="85310"/>
    <lineage>
        <taxon>Eukaryota</taxon>
        <taxon>Metazoa</taxon>
        <taxon>Ecdysozoa</taxon>
        <taxon>Arthropoda</taxon>
        <taxon>Hexapoda</taxon>
        <taxon>Insecta</taxon>
        <taxon>Pterygota</taxon>
        <taxon>Neoptera</taxon>
        <taxon>Paraneoptera</taxon>
        <taxon>Hemiptera</taxon>
        <taxon>Heteroptera</taxon>
        <taxon>Panheteroptera</taxon>
        <taxon>Pentatomomorpha</taxon>
        <taxon>Pentatomoidea</taxon>
        <taxon>Pentatomidae</taxon>
        <taxon>Pentatominae</taxon>
        <taxon>Nezara</taxon>
    </lineage>
</organism>
<feature type="compositionally biased region" description="Low complexity" evidence="1">
    <location>
        <begin position="520"/>
        <end position="530"/>
    </location>
</feature>
<proteinExistence type="predicted"/>
<dbReference type="EMBL" id="OV725079">
    <property type="protein sequence ID" value="CAH1394893.1"/>
    <property type="molecule type" value="Genomic_DNA"/>
</dbReference>
<sequence>MTAGEEIKPSEVESQLEKEVGKGNAVAAPVANGPETTKLTIRLQTWEKLESMDQVVFPRPCKFRIPRFKGENEAVEKLAQLEAFRAAKVVKVNLDKAHERVRLEVIQKGKSLIAGTPGLKEAVFLLMRPPMEANKLANRMAASRIGIRHLGTALDFSSGIKADLVVLGSVAVDKKGHRIGKGEGFTDLEYALLSKLGIIIKDAVIATVVHDLQVYEEFPEALFKPWDVPVDIIITPTQVINVEKKLPRPELTWNLLSSRRVNDIPIIKQLLEKEQLSGASVALKEVDSEPEGPSGYWPPLRTKRRRFVRRRRLTSAPPDGQPRGAANRNSSAPPPRGRTFRRSGRRVTLQPQGSASGDKVDNNKVGMGMGRRMMGPPMRRIRRPRYTVDFSVRIDGLTSGIRIRELKAALFERNVRPVDISWRAAKGVALLHFAKPMLQRRPNQSLTTNSIGMDEVVSMLQGLAIKSGDGATTPELKVEGVKPILRAGSAAEQTTTTVIEQQETASAPALTPTSPPPVLNGPSSNNSPSPAVEISSAPTTQVTA</sequence>
<dbReference type="AlphaFoldDB" id="A0A9P0EDL9"/>
<dbReference type="PANTHER" id="PTHR13017:SF0">
    <property type="entry name" value="METHENYLTETRAHYDROFOLATE SYNTHASE DOMAIN-CONTAINING PROTEIN"/>
    <property type="match status" value="1"/>
</dbReference>
<name>A0A9P0EDL9_NEZVI</name>
<dbReference type="GO" id="GO:0005737">
    <property type="term" value="C:cytoplasm"/>
    <property type="evidence" value="ECO:0007669"/>
    <property type="project" value="TreeGrafter"/>
</dbReference>
<accession>A0A9P0EDL9</accession>
<dbReference type="OrthoDB" id="433414at2759"/>
<dbReference type="SUPFAM" id="SSF100950">
    <property type="entry name" value="NagB/RpiA/CoA transferase-like"/>
    <property type="match status" value="1"/>
</dbReference>
<keyword evidence="3" id="KW-1185">Reference proteome</keyword>
<evidence type="ECO:0000313" key="2">
    <source>
        <dbReference type="EMBL" id="CAH1394893.1"/>
    </source>
</evidence>